<feature type="binding site" evidence="3">
    <location>
        <position position="134"/>
    </location>
    <ligand>
        <name>a divalent metal cation</name>
        <dbReference type="ChEBI" id="CHEBI:60240"/>
    </ligand>
</feature>
<evidence type="ECO:0000256" key="2">
    <source>
        <dbReference type="ARBA" id="ARBA00022723"/>
    </source>
</evidence>
<dbReference type="GO" id="GO:0046872">
    <property type="term" value="F:metal ion binding"/>
    <property type="evidence" value="ECO:0007669"/>
    <property type="project" value="UniProtKB-KW"/>
</dbReference>
<proteinExistence type="inferred from homology"/>
<evidence type="ECO:0000313" key="4">
    <source>
        <dbReference type="EMBL" id="TQV78442.1"/>
    </source>
</evidence>
<evidence type="ECO:0000256" key="1">
    <source>
        <dbReference type="ARBA" id="ARBA00008635"/>
    </source>
</evidence>
<dbReference type="PANTHER" id="PTHR37302">
    <property type="entry name" value="SLR1116 PROTEIN"/>
    <property type="match status" value="1"/>
</dbReference>
<sequence>MTYFTEALIEMARNSAWANYRLLSACCDLSQAEFIAERTGFFPSISETLNHNLQVDCFYIDALEGNPMGPASRTLPPEPTAPALMEAQRKWDQRLITFCEALMPQDLQAEVRLVREEDLQLERTDRVLLHLFQHQTHHRGQAHAMMSATSVSPPQLDEFFLSGDLTLREKDFEAMGWDPERHALSEPA</sequence>
<dbReference type="PANTHER" id="PTHR37302:SF3">
    <property type="entry name" value="DAMAGE-INDUCIBLE PROTEIN DINB"/>
    <property type="match status" value="1"/>
</dbReference>
<dbReference type="RefSeq" id="WP_142897775.1">
    <property type="nucleotide sequence ID" value="NZ_ML660057.1"/>
</dbReference>
<dbReference type="SUPFAM" id="SSF109854">
    <property type="entry name" value="DinB/YfiT-like putative metalloenzymes"/>
    <property type="match status" value="1"/>
</dbReference>
<comment type="similarity">
    <text evidence="1">Belongs to the DinB family.</text>
</comment>
<evidence type="ECO:0000256" key="3">
    <source>
        <dbReference type="PIRSR" id="PIRSR607837-1"/>
    </source>
</evidence>
<dbReference type="AlphaFoldDB" id="A0A545TMI8"/>
<reference evidence="4 5" key="1">
    <citation type="submission" date="2019-06" db="EMBL/GenBank/DDBJ databases">
        <title>Whole genome sequence for Rhodospirillaceae sp. R148.</title>
        <authorList>
            <person name="Wang G."/>
        </authorList>
    </citation>
    <scope>NUCLEOTIDE SEQUENCE [LARGE SCALE GENOMIC DNA]</scope>
    <source>
        <strain evidence="4 5">R148</strain>
    </source>
</reference>
<feature type="binding site" evidence="3">
    <location>
        <position position="51"/>
    </location>
    <ligand>
        <name>a divalent metal cation</name>
        <dbReference type="ChEBI" id="CHEBI:60240"/>
    </ligand>
</feature>
<dbReference type="EMBL" id="VHSH01000006">
    <property type="protein sequence ID" value="TQV78442.1"/>
    <property type="molecule type" value="Genomic_DNA"/>
</dbReference>
<keyword evidence="5" id="KW-1185">Reference proteome</keyword>
<dbReference type="OrthoDB" id="9807509at2"/>
<comment type="caution">
    <text evidence="4">The sequence shown here is derived from an EMBL/GenBank/DDBJ whole genome shotgun (WGS) entry which is preliminary data.</text>
</comment>
<gene>
    <name evidence="4" type="ORF">FKG95_17920</name>
</gene>
<evidence type="ECO:0000313" key="5">
    <source>
        <dbReference type="Proteomes" id="UP000315252"/>
    </source>
</evidence>
<name>A0A545TMI8_9PROT</name>
<dbReference type="InterPro" id="IPR007837">
    <property type="entry name" value="DinB"/>
</dbReference>
<feature type="binding site" evidence="3">
    <location>
        <position position="138"/>
    </location>
    <ligand>
        <name>a divalent metal cation</name>
        <dbReference type="ChEBI" id="CHEBI:60240"/>
    </ligand>
</feature>
<keyword evidence="2 3" id="KW-0479">Metal-binding</keyword>
<organism evidence="4 5">
    <name type="scientific">Denitrobaculum tricleocarpae</name>
    <dbReference type="NCBI Taxonomy" id="2591009"/>
    <lineage>
        <taxon>Bacteria</taxon>
        <taxon>Pseudomonadati</taxon>
        <taxon>Pseudomonadota</taxon>
        <taxon>Alphaproteobacteria</taxon>
        <taxon>Rhodospirillales</taxon>
        <taxon>Rhodospirillaceae</taxon>
        <taxon>Denitrobaculum</taxon>
    </lineage>
</organism>
<accession>A0A545TMI8</accession>
<dbReference type="Gene3D" id="1.20.120.450">
    <property type="entry name" value="dinb family like domain"/>
    <property type="match status" value="1"/>
</dbReference>
<dbReference type="Proteomes" id="UP000315252">
    <property type="component" value="Unassembled WGS sequence"/>
</dbReference>
<dbReference type="Pfam" id="PF05163">
    <property type="entry name" value="DinB"/>
    <property type="match status" value="1"/>
</dbReference>
<dbReference type="InterPro" id="IPR034660">
    <property type="entry name" value="DinB/YfiT-like"/>
</dbReference>
<protein>
    <submittedName>
        <fullName evidence="4">Damage-inducible protein DinB</fullName>
    </submittedName>
</protein>